<proteinExistence type="predicted"/>
<accession>A0A833SB84</accession>
<comment type="caution">
    <text evidence="1">The sequence shown here is derived from an EMBL/GenBank/DDBJ whole genome shotgun (WGS) entry which is preliminary data.</text>
</comment>
<evidence type="ECO:0000313" key="2">
    <source>
        <dbReference type="Proteomes" id="UP000655588"/>
    </source>
</evidence>
<gene>
    <name evidence="1" type="ORF">E2986_04814</name>
</gene>
<protein>
    <submittedName>
        <fullName evidence="1">Uncharacterized protein</fullName>
    </submittedName>
</protein>
<dbReference type="AlphaFoldDB" id="A0A833SB84"/>
<dbReference type="Proteomes" id="UP000655588">
    <property type="component" value="Unassembled WGS sequence"/>
</dbReference>
<evidence type="ECO:0000313" key="1">
    <source>
        <dbReference type="EMBL" id="KAF3430756.1"/>
    </source>
</evidence>
<name>A0A833SB84_9HYME</name>
<organism evidence="1 2">
    <name type="scientific">Frieseomelitta varia</name>
    <dbReference type="NCBI Taxonomy" id="561572"/>
    <lineage>
        <taxon>Eukaryota</taxon>
        <taxon>Metazoa</taxon>
        <taxon>Ecdysozoa</taxon>
        <taxon>Arthropoda</taxon>
        <taxon>Hexapoda</taxon>
        <taxon>Insecta</taxon>
        <taxon>Pterygota</taxon>
        <taxon>Neoptera</taxon>
        <taxon>Endopterygota</taxon>
        <taxon>Hymenoptera</taxon>
        <taxon>Apocrita</taxon>
        <taxon>Aculeata</taxon>
        <taxon>Apoidea</taxon>
        <taxon>Anthophila</taxon>
        <taxon>Apidae</taxon>
        <taxon>Frieseomelitta</taxon>
    </lineage>
</organism>
<keyword evidence="2" id="KW-1185">Reference proteome</keyword>
<reference evidence="1" key="1">
    <citation type="submission" date="2019-11" db="EMBL/GenBank/DDBJ databases">
        <title>The nuclear and mitochondrial genomes of Frieseomelitta varia - a highly eusocial stingless bee (Meliponini) with a permanently sterile worker caste.</title>
        <authorList>
            <person name="Freitas F.C.P."/>
            <person name="Lourenco A.P."/>
            <person name="Nunes F.M.F."/>
            <person name="Paschoal A.R."/>
            <person name="Abreu F.C.P."/>
            <person name="Barbin F.O."/>
            <person name="Bataglia L."/>
            <person name="Cardoso-Junior C.A.M."/>
            <person name="Cervoni M.S."/>
            <person name="Silva S.R."/>
            <person name="Dalarmi F."/>
            <person name="Del Lama M.A."/>
            <person name="Depintor T.S."/>
            <person name="Ferreira K.M."/>
            <person name="Goria P.S."/>
            <person name="Jaskot M.C."/>
            <person name="Lago D.C."/>
            <person name="Luna-Lucena D."/>
            <person name="Moda L.M."/>
            <person name="Nascimento L."/>
            <person name="Pedrino M."/>
            <person name="Rabico F.O."/>
            <person name="Sanches F.C."/>
            <person name="Santos D.E."/>
            <person name="Santos C.G."/>
            <person name="Vieira J."/>
            <person name="Lopes T.F."/>
            <person name="Barchuk A.R."/>
            <person name="Hartfelder K."/>
            <person name="Simoes Z.L.P."/>
            <person name="Bitondi M.M.G."/>
            <person name="Pinheiro D.G."/>
        </authorList>
    </citation>
    <scope>NUCLEOTIDE SEQUENCE</scope>
    <source>
        <strain evidence="1">USP_RPSP 00005682</strain>
        <tissue evidence="1">Whole individual</tissue>
    </source>
</reference>
<dbReference type="EMBL" id="WNWW01000014">
    <property type="protein sequence ID" value="KAF3430756.1"/>
    <property type="molecule type" value="Genomic_DNA"/>
</dbReference>
<sequence>MSESQSKKVKMSSLAQLKEITTIVADTGDFQDFILNSCMIKGEGDYQKYRKIPMAHFSFII</sequence>